<name>A0ABW7NAV4_9BACT</name>
<feature type="binding site" evidence="17">
    <location>
        <position position="437"/>
    </location>
    <ligand>
        <name>(6S)-NADPHX</name>
        <dbReference type="ChEBI" id="CHEBI:64076"/>
    </ligand>
</feature>
<feature type="binding site" evidence="18">
    <location>
        <position position="59"/>
    </location>
    <ligand>
        <name>K(+)</name>
        <dbReference type="ChEBI" id="CHEBI:29103"/>
    </ligand>
</feature>
<evidence type="ECO:0000256" key="5">
    <source>
        <dbReference type="ARBA" id="ARBA00022723"/>
    </source>
</evidence>
<comment type="subunit">
    <text evidence="17">Homotetramer.</text>
</comment>
<evidence type="ECO:0000259" key="21">
    <source>
        <dbReference type="PROSITE" id="PS51385"/>
    </source>
</evidence>
<evidence type="ECO:0000256" key="12">
    <source>
        <dbReference type="ARBA" id="ARBA00023239"/>
    </source>
</evidence>
<accession>A0ABW7NAV4</accession>
<dbReference type="NCBIfam" id="TIGR00196">
    <property type="entry name" value="yjeF_cterm"/>
    <property type="match status" value="1"/>
</dbReference>
<evidence type="ECO:0000256" key="7">
    <source>
        <dbReference type="ARBA" id="ARBA00022840"/>
    </source>
</evidence>
<keyword evidence="12 17" id="KW-0456">Lyase</keyword>
<comment type="cofactor">
    <cofactor evidence="18 19">
        <name>K(+)</name>
        <dbReference type="ChEBI" id="CHEBI:29103"/>
    </cofactor>
    <text evidence="18 19">Binds 1 potassium ion per subunit.</text>
</comment>
<dbReference type="InterPro" id="IPR017953">
    <property type="entry name" value="Carbohydrate_kinase_pred_CS"/>
</dbReference>
<dbReference type="RefSeq" id="WP_395418176.1">
    <property type="nucleotide sequence ID" value="NZ_JBIPKE010000018.1"/>
</dbReference>
<evidence type="ECO:0000256" key="1">
    <source>
        <dbReference type="ARBA" id="ARBA00000013"/>
    </source>
</evidence>
<feature type="domain" description="YjeF C-terminal" evidence="20">
    <location>
        <begin position="223"/>
        <end position="496"/>
    </location>
</feature>
<evidence type="ECO:0000256" key="13">
    <source>
        <dbReference type="ARBA" id="ARBA00023268"/>
    </source>
</evidence>
<dbReference type="Pfam" id="PF03853">
    <property type="entry name" value="YjeF_N"/>
    <property type="match status" value="1"/>
</dbReference>
<feature type="binding site" evidence="17">
    <location>
        <begin position="407"/>
        <end position="411"/>
    </location>
    <ligand>
        <name>AMP</name>
        <dbReference type="ChEBI" id="CHEBI:456215"/>
    </ligand>
</feature>
<dbReference type="Proteomes" id="UP001610063">
    <property type="component" value="Unassembled WGS sequence"/>
</dbReference>
<sequence length="498" mass="53403">MIPILTAQQIRDADQYTIGHEPITSINLMERASRAFVRKFSTLVPGGSRIMIFCGTGNNGGDGLVIARVLIQQAHDVSIFVVGSMERATEDFKVNFERLSVLTGIHQVANEDQIPNIPGNAVVIDGLFGSGLSRPVSGLFANVIDQINKSGAEVYAIDISSGLYPDQPLSEGAVVEATHTISFQTPKLIFFLPEMRKYVGQWHVVDIGLDEPFIQSCETDAFFTQARDIALPSRSTFDHKGSAGRLLLIAGSKGKMGAATLSARAAMRSGCGLLYIHTPCCGLNILQVNVPEAMVIEDEHTEVITEVMPADNVDVLAMGPGIGTNSLTQKALADLILHTSEPMVLDADALNILALNPELLNALPPESILTPHPGEFARLVGAWRSDFEKLEKLRWLAKTYQLNVVLKGAYSAVCSSRGYLYFNPTGNPGMATAGSGDVLTGIVAALLAQGMAPFDALRAGVYLHGQAGDEAAINVGEISLMASDLIEYLPAAFKKLHF</sequence>
<proteinExistence type="inferred from homology"/>
<evidence type="ECO:0000313" key="22">
    <source>
        <dbReference type="EMBL" id="MFH6984745.1"/>
    </source>
</evidence>
<keyword evidence="13" id="KW-0511">Multifunctional enzyme</keyword>
<comment type="similarity">
    <text evidence="4 19">In the C-terminal section; belongs to the NnrD/CARKD family.</text>
</comment>
<evidence type="ECO:0000259" key="20">
    <source>
        <dbReference type="PROSITE" id="PS51383"/>
    </source>
</evidence>
<evidence type="ECO:0000256" key="18">
    <source>
        <dbReference type="HAMAP-Rule" id="MF_01966"/>
    </source>
</evidence>
<feature type="binding site" evidence="18">
    <location>
        <position position="158"/>
    </location>
    <ligand>
        <name>(6S)-NADPHX</name>
        <dbReference type="ChEBI" id="CHEBI:64076"/>
    </ligand>
</feature>
<feature type="binding site" evidence="18">
    <location>
        <position position="161"/>
    </location>
    <ligand>
        <name>K(+)</name>
        <dbReference type="ChEBI" id="CHEBI:29103"/>
    </ligand>
</feature>
<organism evidence="22 23">
    <name type="scientific">Marinoscillum luteum</name>
    <dbReference type="NCBI Taxonomy" id="861051"/>
    <lineage>
        <taxon>Bacteria</taxon>
        <taxon>Pseudomonadati</taxon>
        <taxon>Bacteroidota</taxon>
        <taxon>Cytophagia</taxon>
        <taxon>Cytophagales</taxon>
        <taxon>Reichenbachiellaceae</taxon>
        <taxon>Marinoscillum</taxon>
    </lineage>
</organism>
<keyword evidence="10 17" id="KW-0520">NAD</keyword>
<evidence type="ECO:0000256" key="11">
    <source>
        <dbReference type="ARBA" id="ARBA00023235"/>
    </source>
</evidence>
<dbReference type="PROSITE" id="PS01050">
    <property type="entry name" value="YJEF_C_2"/>
    <property type="match status" value="1"/>
</dbReference>
<dbReference type="SUPFAM" id="SSF53613">
    <property type="entry name" value="Ribokinase-like"/>
    <property type="match status" value="1"/>
</dbReference>
<protein>
    <recommendedName>
        <fullName evidence="19">Bifunctional NAD(P)H-hydrate repair enzyme</fullName>
    </recommendedName>
    <alternativeName>
        <fullName evidence="19">Nicotinamide nucleotide repair protein</fullName>
    </alternativeName>
    <domain>
        <recommendedName>
            <fullName evidence="19">ADP-dependent (S)-NAD(P)H-hydrate dehydratase</fullName>
            <ecNumber evidence="19">4.2.1.136</ecNumber>
        </recommendedName>
        <alternativeName>
            <fullName evidence="19">ADP-dependent NAD(P)HX dehydratase</fullName>
        </alternativeName>
    </domain>
    <domain>
        <recommendedName>
            <fullName evidence="19">NAD(P)H-hydrate epimerase</fullName>
            <ecNumber evidence="19">5.1.99.6</ecNumber>
        </recommendedName>
    </domain>
</protein>
<comment type="catalytic activity">
    <reaction evidence="16 17 19">
        <text>(6S)-NADPHX + ADP = AMP + phosphate + NADPH + H(+)</text>
        <dbReference type="Rhea" id="RHEA:32235"/>
        <dbReference type="ChEBI" id="CHEBI:15378"/>
        <dbReference type="ChEBI" id="CHEBI:43474"/>
        <dbReference type="ChEBI" id="CHEBI:57783"/>
        <dbReference type="ChEBI" id="CHEBI:64076"/>
        <dbReference type="ChEBI" id="CHEBI:456215"/>
        <dbReference type="ChEBI" id="CHEBI:456216"/>
        <dbReference type="EC" id="4.2.1.136"/>
    </reaction>
</comment>
<feature type="binding site" evidence="17">
    <location>
        <position position="436"/>
    </location>
    <ligand>
        <name>AMP</name>
        <dbReference type="ChEBI" id="CHEBI:456215"/>
    </ligand>
</feature>
<dbReference type="PROSITE" id="PS51385">
    <property type="entry name" value="YJEF_N"/>
    <property type="match status" value="1"/>
</dbReference>
<evidence type="ECO:0000256" key="6">
    <source>
        <dbReference type="ARBA" id="ARBA00022741"/>
    </source>
</evidence>
<keyword evidence="11 18" id="KW-0413">Isomerase</keyword>
<keyword evidence="8 17" id="KW-0521">NADP</keyword>
<comment type="function">
    <text evidence="14 19">Bifunctional enzyme that catalyzes the epimerization of the S- and R-forms of NAD(P)HX and the dehydration of the S-form of NAD(P)HX at the expense of ADP, which is converted to AMP. This allows the repair of both epimers of NAD(P)HX, a damaged form of NAD(P)H that is a result of enzymatic or heat-dependent hydration.</text>
</comment>
<dbReference type="InterPro" id="IPR004443">
    <property type="entry name" value="YjeF_N_dom"/>
</dbReference>
<dbReference type="HAMAP" id="MF_01966">
    <property type="entry name" value="NADHX_epimerase"/>
    <property type="match status" value="1"/>
</dbReference>
<dbReference type="NCBIfam" id="TIGR00197">
    <property type="entry name" value="yjeF_nterm"/>
    <property type="match status" value="1"/>
</dbReference>
<keyword evidence="6 17" id="KW-0547">Nucleotide-binding</keyword>
<comment type="similarity">
    <text evidence="17">Belongs to the NnrD/CARKD family.</text>
</comment>
<gene>
    <name evidence="18" type="primary">nnrE</name>
    <name evidence="17" type="synonym">nnrD</name>
    <name evidence="22" type="ORF">ACHKAR_14915</name>
</gene>
<dbReference type="InterPro" id="IPR030677">
    <property type="entry name" value="Nnr"/>
</dbReference>
<comment type="caution">
    <text evidence="22">The sequence shown here is derived from an EMBL/GenBank/DDBJ whole genome shotgun (WGS) entry which is preliminary data.</text>
</comment>
<dbReference type="Gene3D" id="3.40.1190.20">
    <property type="match status" value="1"/>
</dbReference>
<feature type="binding site" evidence="17">
    <location>
        <position position="372"/>
    </location>
    <ligand>
        <name>(6S)-NADPHX</name>
        <dbReference type="ChEBI" id="CHEBI:64076"/>
    </ligand>
</feature>
<evidence type="ECO:0000256" key="10">
    <source>
        <dbReference type="ARBA" id="ARBA00023027"/>
    </source>
</evidence>
<comment type="cofactor">
    <cofactor evidence="17">
        <name>Mg(2+)</name>
        <dbReference type="ChEBI" id="CHEBI:18420"/>
    </cofactor>
</comment>
<keyword evidence="23" id="KW-1185">Reference proteome</keyword>
<evidence type="ECO:0000256" key="17">
    <source>
        <dbReference type="HAMAP-Rule" id="MF_01965"/>
    </source>
</evidence>
<evidence type="ECO:0000256" key="16">
    <source>
        <dbReference type="ARBA" id="ARBA00049209"/>
    </source>
</evidence>
<feature type="binding site" evidence="17">
    <location>
        <position position="321"/>
    </location>
    <ligand>
        <name>(6S)-NADPHX</name>
        <dbReference type="ChEBI" id="CHEBI:64076"/>
    </ligand>
</feature>
<dbReference type="PROSITE" id="PS51383">
    <property type="entry name" value="YJEF_C_3"/>
    <property type="match status" value="1"/>
</dbReference>
<evidence type="ECO:0000256" key="19">
    <source>
        <dbReference type="PIRNR" id="PIRNR017184"/>
    </source>
</evidence>
<comment type="similarity">
    <text evidence="18">Belongs to the NnrE/AIBP family.</text>
</comment>
<evidence type="ECO:0000256" key="15">
    <source>
        <dbReference type="ARBA" id="ARBA00048238"/>
    </source>
</evidence>
<comment type="similarity">
    <text evidence="3 19">In the N-terminal section; belongs to the NnrE/AIBP family.</text>
</comment>
<keyword evidence="7 17" id="KW-0067">ATP-binding</keyword>
<dbReference type="PANTHER" id="PTHR12592:SF0">
    <property type="entry name" value="ATP-DEPENDENT (S)-NAD(P)H-HYDRATE DEHYDRATASE"/>
    <property type="match status" value="1"/>
</dbReference>
<evidence type="ECO:0000256" key="8">
    <source>
        <dbReference type="ARBA" id="ARBA00022857"/>
    </source>
</evidence>
<feature type="domain" description="YjeF N-terminal" evidence="21">
    <location>
        <begin position="10"/>
        <end position="215"/>
    </location>
</feature>
<dbReference type="PIRSF" id="PIRSF017184">
    <property type="entry name" value="Nnr"/>
    <property type="match status" value="1"/>
</dbReference>
<evidence type="ECO:0000256" key="14">
    <source>
        <dbReference type="ARBA" id="ARBA00025153"/>
    </source>
</evidence>
<evidence type="ECO:0000313" key="23">
    <source>
        <dbReference type="Proteomes" id="UP001610063"/>
    </source>
</evidence>
<dbReference type="Gene3D" id="3.40.50.10260">
    <property type="entry name" value="YjeF N-terminal domain"/>
    <property type="match status" value="1"/>
</dbReference>
<evidence type="ECO:0000256" key="3">
    <source>
        <dbReference type="ARBA" id="ARBA00006001"/>
    </source>
</evidence>
<dbReference type="HAMAP" id="MF_01965">
    <property type="entry name" value="NADHX_dehydratase"/>
    <property type="match status" value="1"/>
</dbReference>
<keyword evidence="5 18" id="KW-0479">Metal-binding</keyword>
<evidence type="ECO:0000256" key="2">
    <source>
        <dbReference type="ARBA" id="ARBA00000909"/>
    </source>
</evidence>
<dbReference type="EMBL" id="JBIPKE010000018">
    <property type="protein sequence ID" value="MFH6984745.1"/>
    <property type="molecule type" value="Genomic_DNA"/>
</dbReference>
<keyword evidence="9 18" id="KW-0630">Potassium</keyword>
<dbReference type="InterPro" id="IPR036652">
    <property type="entry name" value="YjeF_N_dom_sf"/>
</dbReference>
<dbReference type="EC" id="5.1.99.6" evidence="19"/>
<dbReference type="PANTHER" id="PTHR12592">
    <property type="entry name" value="ATP-DEPENDENT (S)-NAD(P)H-HYDRATE DEHYDRATASE FAMILY MEMBER"/>
    <property type="match status" value="1"/>
</dbReference>
<dbReference type="InterPro" id="IPR000631">
    <property type="entry name" value="CARKD"/>
</dbReference>
<comment type="catalytic activity">
    <reaction evidence="1 18 19">
        <text>(6R)-NADHX = (6S)-NADHX</text>
        <dbReference type="Rhea" id="RHEA:32215"/>
        <dbReference type="ChEBI" id="CHEBI:64074"/>
        <dbReference type="ChEBI" id="CHEBI:64075"/>
        <dbReference type="EC" id="5.1.99.6"/>
    </reaction>
</comment>
<feature type="binding site" evidence="18">
    <location>
        <position position="125"/>
    </location>
    <ligand>
        <name>K(+)</name>
        <dbReference type="ChEBI" id="CHEBI:29103"/>
    </ligand>
</feature>
<dbReference type="CDD" id="cd01171">
    <property type="entry name" value="YXKO-related"/>
    <property type="match status" value="1"/>
</dbReference>
<feature type="binding site" evidence="17">
    <location>
        <position position="258"/>
    </location>
    <ligand>
        <name>(6S)-NADPHX</name>
        <dbReference type="ChEBI" id="CHEBI:64076"/>
    </ligand>
</feature>
<evidence type="ECO:0000256" key="9">
    <source>
        <dbReference type="ARBA" id="ARBA00022958"/>
    </source>
</evidence>
<dbReference type="Pfam" id="PF01256">
    <property type="entry name" value="Carb_kinase"/>
    <property type="match status" value="1"/>
</dbReference>
<dbReference type="SUPFAM" id="SSF64153">
    <property type="entry name" value="YjeF N-terminal domain-like"/>
    <property type="match status" value="1"/>
</dbReference>
<dbReference type="EC" id="4.2.1.136" evidence="19"/>
<comment type="catalytic activity">
    <reaction evidence="2 18 19">
        <text>(6R)-NADPHX = (6S)-NADPHX</text>
        <dbReference type="Rhea" id="RHEA:32227"/>
        <dbReference type="ChEBI" id="CHEBI:64076"/>
        <dbReference type="ChEBI" id="CHEBI:64077"/>
        <dbReference type="EC" id="5.1.99.6"/>
    </reaction>
</comment>
<evidence type="ECO:0000256" key="4">
    <source>
        <dbReference type="ARBA" id="ARBA00009524"/>
    </source>
</evidence>
<comment type="catalytic activity">
    <reaction evidence="15 17 19">
        <text>(6S)-NADHX + ADP = AMP + phosphate + NADH + H(+)</text>
        <dbReference type="Rhea" id="RHEA:32223"/>
        <dbReference type="ChEBI" id="CHEBI:15378"/>
        <dbReference type="ChEBI" id="CHEBI:43474"/>
        <dbReference type="ChEBI" id="CHEBI:57945"/>
        <dbReference type="ChEBI" id="CHEBI:64074"/>
        <dbReference type="ChEBI" id="CHEBI:456215"/>
        <dbReference type="ChEBI" id="CHEBI:456216"/>
        <dbReference type="EC" id="4.2.1.136"/>
    </reaction>
</comment>
<reference evidence="22 23" key="1">
    <citation type="journal article" date="2013" name="Int. J. Syst. Evol. Microbiol.">
        <title>Marinoscillum luteum sp. nov., isolated from marine sediment.</title>
        <authorList>
            <person name="Cha I.T."/>
            <person name="Park S.J."/>
            <person name="Kim S.J."/>
            <person name="Kim J.G."/>
            <person name="Jung M.Y."/>
            <person name="Shin K.S."/>
            <person name="Kwon K.K."/>
            <person name="Yang S.H."/>
            <person name="Seo Y.S."/>
            <person name="Rhee S.K."/>
        </authorList>
    </citation>
    <scope>NUCLEOTIDE SEQUENCE [LARGE SCALE GENOMIC DNA]</scope>
    <source>
        <strain evidence="22 23">KCTC 23939</strain>
    </source>
</reference>
<comment type="function">
    <text evidence="17">Catalyzes the dehydration of the S-form of NAD(P)HX at the expense of ADP, which is converted to AMP. Together with NAD(P)HX epimerase, which catalyzes the epimerization of the S- and R-forms, the enzyme allows the repair of both epimers of NAD(P)HX, a damaged form of NAD(P)H that is a result of enzymatic or heat-dependent hydration.</text>
</comment>
<comment type="function">
    <text evidence="18">Catalyzes the epimerization of the S- and R-forms of NAD(P)HX, a damaged form of NAD(P)H that is a result of enzymatic or heat-dependent hydration. This is a prerequisite for the S-specific NAD(P)H-hydrate dehydratase to allow the repair of both epimers of NAD(P)HX.</text>
</comment>
<feature type="binding site" evidence="18">
    <location>
        <begin position="129"/>
        <end position="135"/>
    </location>
    <ligand>
        <name>(6S)-NADPHX</name>
        <dbReference type="ChEBI" id="CHEBI:64076"/>
    </ligand>
</feature>
<dbReference type="InterPro" id="IPR029056">
    <property type="entry name" value="Ribokinase-like"/>
</dbReference>
<feature type="binding site" evidence="18">
    <location>
        <begin position="58"/>
        <end position="62"/>
    </location>
    <ligand>
        <name>(6S)-NADPHX</name>
        <dbReference type="ChEBI" id="CHEBI:64076"/>
    </ligand>
</feature>
<comment type="caution">
    <text evidence="18">Lacks conserved residue(s) required for the propagation of feature annotation.</text>
</comment>